<feature type="domain" description="Orn/DAP/Arg decarboxylase 2 C-terminal" evidence="9">
    <location>
        <begin position="30"/>
        <end position="373"/>
    </location>
</feature>
<comment type="similarity">
    <text evidence="5">Belongs to the Orn/Lys/Arg decarboxylase class-II family. LysA subfamily.</text>
</comment>
<comment type="caution">
    <text evidence="11">The sequence shown here is derived from an EMBL/GenBank/DDBJ whole genome shotgun (WGS) entry which is preliminary data.</text>
</comment>
<dbReference type="Pfam" id="PF00278">
    <property type="entry name" value="Orn_DAP_Arg_deC"/>
    <property type="match status" value="1"/>
</dbReference>
<dbReference type="HAMAP" id="MF_02120">
    <property type="entry name" value="LysA"/>
    <property type="match status" value="1"/>
</dbReference>
<protein>
    <recommendedName>
        <fullName evidence="5 6">Diaminopimelate decarboxylase</fullName>
        <shortName evidence="5">DAP decarboxylase</shortName>
        <shortName evidence="5">DAPDC</shortName>
        <ecNumber evidence="5 6">4.1.1.20</ecNumber>
    </recommendedName>
</protein>
<feature type="binding site" evidence="5">
    <location>
        <position position="318"/>
    </location>
    <ligand>
        <name>substrate</name>
    </ligand>
</feature>
<dbReference type="Pfam" id="PF02784">
    <property type="entry name" value="Orn_Arg_deC_N"/>
    <property type="match status" value="1"/>
</dbReference>
<evidence type="ECO:0000256" key="3">
    <source>
        <dbReference type="ARBA" id="ARBA00022898"/>
    </source>
</evidence>
<evidence type="ECO:0000256" key="5">
    <source>
        <dbReference type="HAMAP-Rule" id="MF_02120"/>
    </source>
</evidence>
<feature type="binding site" evidence="5">
    <location>
        <position position="278"/>
    </location>
    <ligand>
        <name>substrate</name>
    </ligand>
</feature>
<dbReference type="EC" id="4.1.1.20" evidence="5 6"/>
<dbReference type="InterPro" id="IPR022653">
    <property type="entry name" value="De-COase2_pyr-phos_BS"/>
</dbReference>
<feature type="domain" description="Orn/DAP/Arg decarboxylase 2 N-terminal" evidence="10">
    <location>
        <begin position="38"/>
        <end position="281"/>
    </location>
</feature>
<keyword evidence="5" id="KW-0028">Amino-acid biosynthesis</keyword>
<reference evidence="11 12" key="1">
    <citation type="submission" date="2020-04" db="EMBL/GenBank/DDBJ databases">
        <title>Rhodospirillaceae bacterium KN72 isolated from deep sea.</title>
        <authorList>
            <person name="Zhang D.-C."/>
        </authorList>
    </citation>
    <scope>NUCLEOTIDE SEQUENCE [LARGE SCALE GENOMIC DNA]</scope>
    <source>
        <strain evidence="11 12">KN72</strain>
    </source>
</reference>
<comment type="pathway">
    <text evidence="5 8">Amino-acid biosynthesis; L-lysine biosynthesis via DAP pathway; L-lysine from DL-2,6-diaminopimelate: step 1/1.</text>
</comment>
<dbReference type="RefSeq" id="WP_169623840.1">
    <property type="nucleotide sequence ID" value="NZ_JABBNT010000001.1"/>
</dbReference>
<dbReference type="InterPro" id="IPR029066">
    <property type="entry name" value="PLP-binding_barrel"/>
</dbReference>
<dbReference type="EMBL" id="JABBNT010000001">
    <property type="protein sequence ID" value="NMM43572.1"/>
    <property type="molecule type" value="Genomic_DNA"/>
</dbReference>
<feature type="binding site" evidence="5">
    <location>
        <begin position="275"/>
        <end position="278"/>
    </location>
    <ligand>
        <name>pyridoxal 5'-phosphate</name>
        <dbReference type="ChEBI" id="CHEBI:597326"/>
    </ligand>
</feature>
<keyword evidence="5 8" id="KW-0457">Lysine biosynthesis</keyword>
<proteinExistence type="inferred from homology"/>
<feature type="binding site" evidence="5">
    <location>
        <position position="375"/>
    </location>
    <ligand>
        <name>pyridoxal 5'-phosphate</name>
        <dbReference type="ChEBI" id="CHEBI:597326"/>
    </ligand>
</feature>
<dbReference type="CDD" id="cd06828">
    <property type="entry name" value="PLPDE_III_DapDC"/>
    <property type="match status" value="1"/>
</dbReference>
<evidence type="ECO:0000256" key="1">
    <source>
        <dbReference type="ARBA" id="ARBA00001933"/>
    </source>
</evidence>
<dbReference type="PROSITE" id="PS00878">
    <property type="entry name" value="ODR_DC_2_1"/>
    <property type="match status" value="1"/>
</dbReference>
<dbReference type="Gene3D" id="3.20.20.10">
    <property type="entry name" value="Alanine racemase"/>
    <property type="match status" value="1"/>
</dbReference>
<dbReference type="NCBIfam" id="TIGR01048">
    <property type="entry name" value="lysA"/>
    <property type="match status" value="1"/>
</dbReference>
<dbReference type="UniPathway" id="UPA00034">
    <property type="reaction ID" value="UER00027"/>
</dbReference>
<dbReference type="InterPro" id="IPR009006">
    <property type="entry name" value="Ala_racemase/Decarboxylase_C"/>
</dbReference>
<feature type="binding site" evidence="5">
    <location>
        <position position="241"/>
    </location>
    <ligand>
        <name>pyridoxal 5'-phosphate</name>
        <dbReference type="ChEBI" id="CHEBI:597326"/>
    </ligand>
</feature>
<sequence>MNHFDYIDGVLHAESVPLPRIADEVGTPVYVYSAATLRRHYTVFVDAFRKAGVEPNVCFAVKANSNLAVIALLGSLGAGADVVSEGELRRALAAGIPPERIVFSGVGKTEGELRFALETGIHEINVESESEIRLLSKVADELGRDAEIAIRVNPDVDAKTHEKISTGRKENKFGIDIDKAEDIYALAASLPRITPVSVALHIGSQLTDLEPYRLAFRRMADLVERLRANGHPIRRVDLGGGLGIPYDAETPPLPDAYAQMAVEEVKHLNCEVMLEPGRMIVGNAGILLSRALVVKQGDAKRFLILDSAMNDLIRPALYNGHHGLRPVVEPAADAPYAPVDVVGPICESGDTFAKDRSLPPIEEGDLVAFSSAGAYGAVMASTYNSRLLVPEVLVDGDHYAVIRARQTYEEMLGLDSIPSWIGTEHGTDAERIEATG</sequence>
<evidence type="ECO:0000256" key="4">
    <source>
        <dbReference type="ARBA" id="ARBA00023239"/>
    </source>
</evidence>
<dbReference type="InterPro" id="IPR022644">
    <property type="entry name" value="De-COase2_N"/>
</dbReference>
<keyword evidence="2 5" id="KW-0210">Decarboxylase</keyword>
<dbReference type="GO" id="GO:0009089">
    <property type="term" value="P:lysine biosynthetic process via diaminopimelate"/>
    <property type="evidence" value="ECO:0007669"/>
    <property type="project" value="UniProtKB-UniRule"/>
</dbReference>
<comment type="catalytic activity">
    <reaction evidence="5 8">
        <text>meso-2,6-diaminopimelate + H(+) = L-lysine + CO2</text>
        <dbReference type="Rhea" id="RHEA:15101"/>
        <dbReference type="ChEBI" id="CHEBI:15378"/>
        <dbReference type="ChEBI" id="CHEBI:16526"/>
        <dbReference type="ChEBI" id="CHEBI:32551"/>
        <dbReference type="ChEBI" id="CHEBI:57791"/>
        <dbReference type="EC" id="4.1.1.20"/>
    </reaction>
</comment>
<dbReference type="PRINTS" id="PR01179">
    <property type="entry name" value="ODADCRBXLASE"/>
</dbReference>
<dbReference type="Gene3D" id="2.40.37.10">
    <property type="entry name" value="Lyase, Ornithine Decarboxylase, Chain A, domain 1"/>
    <property type="match status" value="1"/>
</dbReference>
<evidence type="ECO:0000313" key="12">
    <source>
        <dbReference type="Proteomes" id="UP000539372"/>
    </source>
</evidence>
<name>A0A7Y0DXT2_9PROT</name>
<dbReference type="AlphaFoldDB" id="A0A7Y0DXT2"/>
<dbReference type="SUPFAM" id="SSF51419">
    <property type="entry name" value="PLP-binding barrel"/>
    <property type="match status" value="1"/>
</dbReference>
<keyword evidence="3 5" id="KW-0663">Pyridoxal phosphate</keyword>
<evidence type="ECO:0000256" key="8">
    <source>
        <dbReference type="RuleBase" id="RU003738"/>
    </source>
</evidence>
<evidence type="ECO:0000256" key="2">
    <source>
        <dbReference type="ARBA" id="ARBA00022793"/>
    </source>
</evidence>
<dbReference type="InterPro" id="IPR022657">
    <property type="entry name" value="De-COase2_CS"/>
</dbReference>
<dbReference type="FunFam" id="3.20.20.10:FF:000003">
    <property type="entry name" value="Diaminopimelate decarboxylase"/>
    <property type="match status" value="1"/>
</dbReference>
<dbReference type="SUPFAM" id="SSF50621">
    <property type="entry name" value="Alanine racemase C-terminal domain-like"/>
    <property type="match status" value="1"/>
</dbReference>
<dbReference type="InterPro" id="IPR000183">
    <property type="entry name" value="Orn/DAP/Arg_de-COase"/>
</dbReference>
<dbReference type="PANTHER" id="PTHR43727">
    <property type="entry name" value="DIAMINOPIMELATE DECARBOXYLASE"/>
    <property type="match status" value="1"/>
</dbReference>
<dbReference type="GO" id="GO:0008836">
    <property type="term" value="F:diaminopimelate decarboxylase activity"/>
    <property type="evidence" value="ECO:0007669"/>
    <property type="project" value="UniProtKB-UniRule"/>
</dbReference>
<organism evidence="11 12">
    <name type="scientific">Pacificispira spongiicola</name>
    <dbReference type="NCBI Taxonomy" id="2729598"/>
    <lineage>
        <taxon>Bacteria</taxon>
        <taxon>Pseudomonadati</taxon>
        <taxon>Pseudomonadota</taxon>
        <taxon>Alphaproteobacteria</taxon>
        <taxon>Rhodospirillales</taxon>
        <taxon>Rhodospirillaceae</taxon>
        <taxon>Pacificispira</taxon>
    </lineage>
</organism>
<evidence type="ECO:0000259" key="10">
    <source>
        <dbReference type="Pfam" id="PF02784"/>
    </source>
</evidence>
<dbReference type="PANTHER" id="PTHR43727:SF2">
    <property type="entry name" value="GROUP IV DECARBOXYLASE"/>
    <property type="match status" value="1"/>
</dbReference>
<accession>A0A7Y0DXT2</accession>
<comment type="subunit">
    <text evidence="5">Homodimer.</text>
</comment>
<evidence type="ECO:0000313" key="11">
    <source>
        <dbReference type="EMBL" id="NMM43572.1"/>
    </source>
</evidence>
<dbReference type="PROSITE" id="PS00879">
    <property type="entry name" value="ODR_DC_2_2"/>
    <property type="match status" value="1"/>
</dbReference>
<feature type="active site" description="Proton donor" evidence="7">
    <location>
        <position position="346"/>
    </location>
</feature>
<evidence type="ECO:0000256" key="6">
    <source>
        <dbReference type="NCBIfam" id="TIGR01048"/>
    </source>
</evidence>
<evidence type="ECO:0000256" key="7">
    <source>
        <dbReference type="PIRSR" id="PIRSR600183-50"/>
    </source>
</evidence>
<dbReference type="InterPro" id="IPR022643">
    <property type="entry name" value="De-COase2_C"/>
</dbReference>
<dbReference type="Proteomes" id="UP000539372">
    <property type="component" value="Unassembled WGS sequence"/>
</dbReference>
<evidence type="ECO:0000259" key="9">
    <source>
        <dbReference type="Pfam" id="PF00278"/>
    </source>
</evidence>
<keyword evidence="4 5" id="KW-0456">Lyase</keyword>
<dbReference type="InterPro" id="IPR002986">
    <property type="entry name" value="DAP_deCOOHase_LysA"/>
</dbReference>
<feature type="binding site" evidence="5">
    <location>
        <position position="347"/>
    </location>
    <ligand>
        <name>substrate</name>
    </ligand>
</feature>
<feature type="binding site" evidence="5">
    <location>
        <position position="314"/>
    </location>
    <ligand>
        <name>substrate</name>
    </ligand>
</feature>
<comment type="function">
    <text evidence="5">Specifically catalyzes the decarboxylation of meso-diaminopimelate (meso-DAP) to L-lysine.</text>
</comment>
<dbReference type="GO" id="GO:0030170">
    <property type="term" value="F:pyridoxal phosphate binding"/>
    <property type="evidence" value="ECO:0007669"/>
    <property type="project" value="UniProtKB-UniRule"/>
</dbReference>
<keyword evidence="12" id="KW-1185">Reference proteome</keyword>
<feature type="modified residue" description="N6-(pyridoxal phosphate)lysine" evidence="5 7">
    <location>
        <position position="62"/>
    </location>
</feature>
<comment type="cofactor">
    <cofactor evidence="1 5 7 8">
        <name>pyridoxal 5'-phosphate</name>
        <dbReference type="ChEBI" id="CHEBI:597326"/>
    </cofactor>
</comment>
<feature type="binding site" evidence="5">
    <location>
        <position position="375"/>
    </location>
    <ligand>
        <name>substrate</name>
    </ligand>
</feature>
<gene>
    <name evidence="5 11" type="primary">lysA</name>
    <name evidence="11" type="ORF">HH303_03720</name>
</gene>
<dbReference type="PRINTS" id="PR01181">
    <property type="entry name" value="DAPDCRBXLASE"/>
</dbReference>